<dbReference type="Gene3D" id="2.40.370.10">
    <property type="entry name" value="AttH-like domain"/>
    <property type="match status" value="2"/>
</dbReference>
<dbReference type="InterPro" id="IPR023374">
    <property type="entry name" value="AttH-like_dom_sf"/>
</dbReference>
<dbReference type="AlphaFoldDB" id="A0A2V2W1C2"/>
<dbReference type="VEuPathDB" id="TriTrypDB:C4B63_2g785"/>
<evidence type="ECO:0000313" key="3">
    <source>
        <dbReference type="EMBL" id="PWV02432.1"/>
    </source>
</evidence>
<dbReference type="SUPFAM" id="SSF159245">
    <property type="entry name" value="AttH-like"/>
    <property type="match status" value="1"/>
</dbReference>
<proteinExistence type="predicted"/>
<dbReference type="VEuPathDB" id="TriTrypDB:BCY84_14022"/>
<accession>A0A2V2W1C2</accession>
<dbReference type="VEuPathDB" id="TriTrypDB:TcCLB.510741.220"/>
<dbReference type="SUPFAM" id="SSF50814">
    <property type="entry name" value="Lipocalins"/>
    <property type="match status" value="1"/>
</dbReference>
<organism evidence="3 4">
    <name type="scientific">Trypanosoma cruzi</name>
    <dbReference type="NCBI Taxonomy" id="5693"/>
    <lineage>
        <taxon>Eukaryota</taxon>
        <taxon>Discoba</taxon>
        <taxon>Euglenozoa</taxon>
        <taxon>Kinetoplastea</taxon>
        <taxon>Metakinetoplastina</taxon>
        <taxon>Trypanosomatida</taxon>
        <taxon>Trypanosomatidae</taxon>
        <taxon>Trypanosoma</taxon>
        <taxon>Schizotrypanum</taxon>
    </lineage>
</organism>
<dbReference type="PANTHER" id="PTHR38591:SF1">
    <property type="entry name" value="BLL1000 PROTEIN"/>
    <property type="match status" value="1"/>
</dbReference>
<gene>
    <name evidence="3" type="ORF">C4B63_2g785</name>
</gene>
<dbReference type="VEuPathDB" id="TriTrypDB:ECC02_001397"/>
<evidence type="ECO:0000256" key="1">
    <source>
        <dbReference type="SAM" id="MobiDB-lite"/>
    </source>
</evidence>
<reference evidence="3 4" key="1">
    <citation type="journal article" date="2018" name="Microb. Genom.">
        <title>Expanding an expanded genome: long-read sequencing of Trypanosoma cruzi.</title>
        <authorList>
            <person name="Berna L."/>
            <person name="Rodriguez M."/>
            <person name="Chiribao M.L."/>
            <person name="Parodi-Talice A."/>
            <person name="Pita S."/>
            <person name="Rijo G."/>
            <person name="Alvarez-Valin F."/>
            <person name="Robello C."/>
        </authorList>
    </citation>
    <scope>NUCLEOTIDE SEQUENCE [LARGE SCALE GENOMIC DNA]</scope>
    <source>
        <strain evidence="3 4">Dm28c</strain>
    </source>
</reference>
<evidence type="ECO:0000259" key="2">
    <source>
        <dbReference type="Pfam" id="PF07143"/>
    </source>
</evidence>
<dbReference type="VEuPathDB" id="TriTrypDB:Tc_MARK_4465"/>
<dbReference type="InterPro" id="IPR010791">
    <property type="entry name" value="AttH_dom"/>
</dbReference>
<dbReference type="VEuPathDB" id="TriTrypDB:TCDM_00190"/>
<dbReference type="PANTHER" id="PTHR38591">
    <property type="entry name" value="HYDROLASE"/>
    <property type="match status" value="1"/>
</dbReference>
<feature type="domain" description="AttH" evidence="2">
    <location>
        <begin position="60"/>
        <end position="299"/>
    </location>
</feature>
<dbReference type="InterPro" id="IPR012674">
    <property type="entry name" value="Calycin"/>
</dbReference>
<comment type="caution">
    <text evidence="3">The sequence shown here is derived from an EMBL/GenBank/DDBJ whole genome shotgun (WGS) entry which is preliminary data.</text>
</comment>
<name>A0A2V2W1C2_TRYCR</name>
<dbReference type="EMBL" id="PRFA01000002">
    <property type="protein sequence ID" value="PWV02432.1"/>
    <property type="molecule type" value="Genomic_DNA"/>
</dbReference>
<dbReference type="VEuPathDB" id="TriTrypDB:TcYC6_0069150"/>
<dbReference type="Proteomes" id="UP000246121">
    <property type="component" value="Unassembled WGS sequence"/>
</dbReference>
<dbReference type="VEuPathDB" id="TriTrypDB:TcG_00548"/>
<dbReference type="VEuPathDB" id="TriTrypDB:TCSYLVIO_005838"/>
<dbReference type="Pfam" id="PF07143">
    <property type="entry name" value="CrtC"/>
    <property type="match status" value="1"/>
</dbReference>
<protein>
    <recommendedName>
        <fullName evidence="2">AttH domain-containing protein</fullName>
    </recommendedName>
</protein>
<sequence>MTGERKAKQRRLEKSAADGLREQMRSSWPRVLTFEDDGTGENHVKLCVEHDAPHDHCALECWNLQGLIGENERFGLFVSFSRHAVTGEEELSDGEGSVTYAAEVSWVIVDHEKKKYYRFSELDHRAPIMAAYLAADGGITGDEYFLQALSEQFSQNRLPLPDRVMKGTTSLHTDMLDLQYGDNRLTVIPKKTGKKNTSFSWYKLSLSGTTFETGDADPQREVRVVVELTLKPTQPAVLHGNKGVVGLKDDWGHDMFHYLIPHCMVVEGTFRMMRASDDLEIARCPDLKGAKLWMSHSFGCAVPRNISESNYLRKQSQQCGYLPHFWNCCVIHLDNETADAIGVVYALDPAHWKPVDIYLTLQSGTTGTIEHQHEGVELVAKSTSQHRSDATGILFTTQWTLITPFRDDAKLEVLLDATFPDQEFTTLFAQPSVWLGAVQVSGKIVASDGTSTGVTGKGFLQCCGKDGLNNVKKMHDMLREVSTARMEDLEVGVRESLNEMVSSFAASATSNVKTLMSLQGQTLSDAHLVLFASFLGVYGYIFHHPTEKKEALEAIQWCHGKWLGYFGNAYIDVKTLMLRSFMLRELSYVLKSRCASWIPTHMQVIDLVAAPPSNINAVMGTDNCSEEVVVPSLPHFGTSPSKLDLSQLRANFSGKWTLDSTRGTDNISAFLSAQGVHVLWRNLIANTPLNLIVTFDEEKQTMRFNHRRSFWGREFVIQLDGSYGEQRCASRGTIRSRACVFPGGTGVCIEKKISDQMIERDWYTFEDGGGTMVEVMRLYSDRAAENKKDSPSVLPISVCVRYFALCLERSVS</sequence>
<dbReference type="VEuPathDB" id="TriTrypDB:TcBrA4_0062330"/>
<dbReference type="VEuPathDB" id="TriTrypDB:TcCL_ESM00071"/>
<feature type="region of interest" description="Disordered" evidence="1">
    <location>
        <begin position="1"/>
        <end position="21"/>
    </location>
</feature>
<dbReference type="VEuPathDB" id="TriTrypDB:TcCLB.510661.40"/>
<dbReference type="VEuPathDB" id="TriTrypDB:C3747_1g734"/>
<dbReference type="Gene3D" id="2.40.128.20">
    <property type="match status" value="1"/>
</dbReference>
<evidence type="ECO:0000313" key="4">
    <source>
        <dbReference type="Proteomes" id="UP000246121"/>
    </source>
</evidence>